<dbReference type="STRING" id="237069.SAMN05216498_0320"/>
<reference evidence="1 2" key="1">
    <citation type="submission" date="2016-10" db="EMBL/GenBank/DDBJ databases">
        <authorList>
            <person name="de Groot N.N."/>
        </authorList>
    </citation>
    <scope>NUCLEOTIDE SEQUENCE [LARGE SCALE GENOMIC DNA]</scope>
    <source>
        <strain evidence="1 2">CGMCC 1.3442</strain>
    </source>
</reference>
<organism evidence="1 2">
    <name type="scientific">Tenuibacillus multivorans</name>
    <dbReference type="NCBI Taxonomy" id="237069"/>
    <lineage>
        <taxon>Bacteria</taxon>
        <taxon>Bacillati</taxon>
        <taxon>Bacillota</taxon>
        <taxon>Bacilli</taxon>
        <taxon>Bacillales</taxon>
        <taxon>Bacillaceae</taxon>
        <taxon>Tenuibacillus</taxon>
    </lineage>
</organism>
<evidence type="ECO:0000313" key="2">
    <source>
        <dbReference type="Proteomes" id="UP000199334"/>
    </source>
</evidence>
<name>A0A1H0FQL3_9BACI</name>
<keyword evidence="2" id="KW-1185">Reference proteome</keyword>
<accession>A0A1H0FQL3</accession>
<proteinExistence type="predicted"/>
<dbReference type="AlphaFoldDB" id="A0A1H0FQL3"/>
<dbReference type="Proteomes" id="UP000199334">
    <property type="component" value="Unassembled WGS sequence"/>
</dbReference>
<gene>
    <name evidence="1" type="ORF">SAMN05216498_0320</name>
</gene>
<evidence type="ECO:0008006" key="3">
    <source>
        <dbReference type="Google" id="ProtNLM"/>
    </source>
</evidence>
<evidence type="ECO:0000313" key="1">
    <source>
        <dbReference type="EMBL" id="SDN96930.1"/>
    </source>
</evidence>
<sequence>MYIHFHFAHINIEVDKMQDKRKFYINVEEREISELKAGNNDEFTIYAGPNEIIALREIFEGMEHADMGTFWRSHMPFKEYHRDEDQDEYDHLLLKAYKMIYELGDDQSKQHVEQMPFFGEFNKLE</sequence>
<dbReference type="EMBL" id="FNIG01000013">
    <property type="protein sequence ID" value="SDN96930.1"/>
    <property type="molecule type" value="Genomic_DNA"/>
</dbReference>
<protein>
    <recommendedName>
        <fullName evidence="3">Hydrolase</fullName>
    </recommendedName>
</protein>